<comment type="caution">
    <text evidence="2">The sequence shown here is derived from an EMBL/GenBank/DDBJ whole genome shotgun (WGS) entry which is preliminary data.</text>
</comment>
<feature type="signal peptide" evidence="1">
    <location>
        <begin position="1"/>
        <end position="32"/>
    </location>
</feature>
<dbReference type="InterPro" id="IPR011990">
    <property type="entry name" value="TPR-like_helical_dom_sf"/>
</dbReference>
<name>A0ABW7IP99_9VIBR</name>
<dbReference type="EMBL" id="JBIHSF010000011">
    <property type="protein sequence ID" value="MFH0262935.1"/>
    <property type="molecule type" value="Genomic_DNA"/>
</dbReference>
<reference evidence="2 3" key="1">
    <citation type="submission" date="2024-10" db="EMBL/GenBank/DDBJ databases">
        <authorList>
            <person name="Yibar A."/>
            <person name="Saticioglu I.B."/>
            <person name="Duman M."/>
            <person name="Ajmi N."/>
            <person name="Gurler F."/>
            <person name="Ay H."/>
            <person name="Onuk E."/>
            <person name="Guler S."/>
            <person name="Romalde J.L."/>
        </authorList>
    </citation>
    <scope>NUCLEOTIDE SEQUENCE [LARGE SCALE GENOMIC DNA]</scope>
    <source>
        <strain evidence="2 3">1-TCBS-B</strain>
    </source>
</reference>
<organism evidence="2 3">
    <name type="scientific">Vibrio barjaei</name>
    <dbReference type="NCBI Taxonomy" id="1676683"/>
    <lineage>
        <taxon>Bacteria</taxon>
        <taxon>Pseudomonadati</taxon>
        <taxon>Pseudomonadota</taxon>
        <taxon>Gammaproteobacteria</taxon>
        <taxon>Vibrionales</taxon>
        <taxon>Vibrionaceae</taxon>
        <taxon>Vibrio</taxon>
    </lineage>
</organism>
<evidence type="ECO:0008006" key="4">
    <source>
        <dbReference type="Google" id="ProtNLM"/>
    </source>
</evidence>
<evidence type="ECO:0000256" key="1">
    <source>
        <dbReference type="SAM" id="SignalP"/>
    </source>
</evidence>
<dbReference type="Gene3D" id="3.20.20.80">
    <property type="entry name" value="Glycosidases"/>
    <property type="match status" value="1"/>
</dbReference>
<dbReference type="SUPFAM" id="SSF51445">
    <property type="entry name" value="(Trans)glycosidases"/>
    <property type="match status" value="1"/>
</dbReference>
<dbReference type="Proteomes" id="UP001607125">
    <property type="component" value="Unassembled WGS sequence"/>
</dbReference>
<dbReference type="RefSeq" id="WP_394629945.1">
    <property type="nucleotide sequence ID" value="NZ_JBIHSF010000011.1"/>
</dbReference>
<keyword evidence="3" id="KW-1185">Reference proteome</keyword>
<keyword evidence="1" id="KW-0732">Signal</keyword>
<accession>A0ABW7IP99</accession>
<feature type="chain" id="PRO_5046402146" description="Tetratricopeptide repeat protein" evidence="1">
    <location>
        <begin position="33"/>
        <end position="796"/>
    </location>
</feature>
<protein>
    <recommendedName>
        <fullName evidence="4">Tetratricopeptide repeat protein</fullName>
    </recommendedName>
</protein>
<evidence type="ECO:0000313" key="3">
    <source>
        <dbReference type="Proteomes" id="UP001607125"/>
    </source>
</evidence>
<proteinExistence type="predicted"/>
<gene>
    <name evidence="2" type="ORF">ACGRH2_21315</name>
</gene>
<dbReference type="InterPro" id="IPR017853">
    <property type="entry name" value="GH"/>
</dbReference>
<evidence type="ECO:0000313" key="2">
    <source>
        <dbReference type="EMBL" id="MFH0262935.1"/>
    </source>
</evidence>
<dbReference type="Gene3D" id="1.25.40.10">
    <property type="entry name" value="Tetratricopeptide repeat domain"/>
    <property type="match status" value="1"/>
</dbReference>
<sequence>MTLAQNANLALWQPLMLALLLPLLLTIGSSQAVNASQAIVGQGIQLVQVGQVTQAKSKLSQLPQPYSGEALFLAARIAEAENNWATAMSLYREYLASNPFSVHQLEARAAFALLRTYQNDPLLGDFFTLIKLRDLNHIQQLQNTSARLYATHPQAPLAIRGQLLTAYSLLELAQQPQTALQLYLSIAADTQNAGADWYIQALFGAAFAAIRANRLPQAQRSINEIQSKLNSSWGNRNSLLARSWQQRINAMTFMLPLAQQTTVSTTPFLWGVGARLLLDNPVGSGNNFTPIWHTLTNNDLQVNSVSLWITQDSDWNWLRTDLLRGAHLHGYIPMINYWFFGDKISPDYVAANRQRYLEQIKSKLIPLLRDLPQAYLILEPEFNKQGIETWDEWDPLMLEVIQLIRQGAPQVKVGLGLGDWDKPGGTPSYASAEQAIEASDFVASMLMLSSYTERAHAAPDWSAWVRALRLGDRLKRRFNKPWMLAYLSIASQPSWEQQQAVEIEKLAFYLPMLRNLGLFALNWFSLTDEPQQQGWFAEAEQSFGLLNANYQPKPALADYQQLISTHRNEQTPEVKQFHAKLVANHQLEITAQLAYWTRWEVVIQQGTNTWLEKGVGDAFTIRWNGQMLPTWAENGEVSVTLVINGMIDNSLVTNWNALPTLRQQAFNEPASLDRWQTWQQAPEQIITLEQLSTDSPTAIELVLKRLTSPQLEALHIGLIDQIGFQQTVSASSYAYQIGDSIAIYVPLQQFNRQWVRYVDGKPIWRDRPSGVISVVLQNSGAENVAFEVSRLNQLTP</sequence>